<dbReference type="Gene3D" id="3.30.1360.10">
    <property type="entry name" value="RNA polymerase, RBP11-like subunit"/>
    <property type="match status" value="1"/>
</dbReference>
<dbReference type="PIR" id="H90122">
    <property type="entry name" value="H90122"/>
</dbReference>
<keyword evidence="2" id="KW-0240">DNA-directed RNA polymerase</keyword>
<dbReference type="InterPro" id="IPR022905">
    <property type="entry name" value="Rpo11-like"/>
</dbReference>
<evidence type="ECO:0000313" key="8">
    <source>
        <dbReference type="Proteomes" id="UP000242167"/>
    </source>
</evidence>
<dbReference type="Proteomes" id="UP000242167">
    <property type="component" value="Nucleomorph 3"/>
</dbReference>
<comment type="subcellular location">
    <subcellularLocation>
        <location evidence="1">Nucleus</location>
    </subcellularLocation>
</comment>
<reference evidence="7 8" key="1">
    <citation type="journal article" date="2001" name="Nature">
        <title>The highly reduced genome of an enslaved algal nucleus.</title>
        <authorList>
            <person name="Douglas S."/>
            <person name="Zauner S."/>
            <person name="Fraunholz M."/>
            <person name="Beaton M."/>
            <person name="Penny S."/>
            <person name="Deng L."/>
            <person name="Wu X."/>
            <person name="Reith M."/>
            <person name="Cavalier-Smith T."/>
            <person name="Maier U."/>
        </authorList>
    </citation>
    <scope>NUCLEOTIDE SEQUENCE [LARGE SCALE GENOMIC DNA]</scope>
</reference>
<evidence type="ECO:0000313" key="7">
    <source>
        <dbReference type="EMBL" id="AAK39677.1"/>
    </source>
</evidence>
<dbReference type="PANTHER" id="PTHR13946:SF16">
    <property type="entry name" value="DNA-DIRECTED RNA POLYMERASE II SUBUNIT RPB11"/>
    <property type="match status" value="1"/>
</dbReference>
<comment type="similarity">
    <text evidence="5">Belongs to the archaeal Rpo11/eukaryotic RPB11/RPC19 RNA polymerase subunit family.</text>
</comment>
<dbReference type="GO" id="GO:0005665">
    <property type="term" value="C:RNA polymerase II, core complex"/>
    <property type="evidence" value="ECO:0007669"/>
    <property type="project" value="InterPro"/>
</dbReference>
<evidence type="ECO:0000256" key="4">
    <source>
        <dbReference type="ARBA" id="ARBA00023242"/>
    </source>
</evidence>
<protein>
    <submittedName>
        <fullName evidence="7">Dna directed RNA polymerase II 13.6 kDa chain</fullName>
    </submittedName>
</protein>
<dbReference type="GO" id="GO:0046983">
    <property type="term" value="F:protein dimerization activity"/>
    <property type="evidence" value="ECO:0007669"/>
    <property type="project" value="InterPro"/>
</dbReference>
<dbReference type="RefSeq" id="XP_001713368.1">
    <property type="nucleotide sequence ID" value="XM_001713316.1"/>
</dbReference>
<organism evidence="7 8">
    <name type="scientific">Guillardia theta</name>
    <name type="common">Cryptophyte</name>
    <name type="synonym">Cryptomonas phi</name>
    <dbReference type="NCBI Taxonomy" id="55529"/>
    <lineage>
        <taxon>Eukaryota</taxon>
        <taxon>Cryptophyceae</taxon>
        <taxon>Pyrenomonadales</taxon>
        <taxon>Geminigeraceae</taxon>
        <taxon>Guillardia</taxon>
    </lineage>
</organism>
<evidence type="ECO:0000256" key="3">
    <source>
        <dbReference type="ARBA" id="ARBA00023163"/>
    </source>
</evidence>
<keyword evidence="7" id="KW-0542">Nucleomorph</keyword>
<dbReference type="HAMAP" id="MF_00261">
    <property type="entry name" value="RNApol_arch_Rpo11"/>
    <property type="match status" value="1"/>
</dbReference>
<dbReference type="AlphaFoldDB" id="Q98SA6"/>
<name>Q98SA6_GUITH</name>
<evidence type="ECO:0000256" key="1">
    <source>
        <dbReference type="ARBA" id="ARBA00004123"/>
    </source>
</evidence>
<gene>
    <name evidence="7" type="primary">rpbY</name>
</gene>
<evidence type="ECO:0000256" key="2">
    <source>
        <dbReference type="ARBA" id="ARBA00022478"/>
    </source>
</evidence>
<dbReference type="SUPFAM" id="SSF55257">
    <property type="entry name" value="RBP11-like subunits of RNA polymerase"/>
    <property type="match status" value="1"/>
</dbReference>
<dbReference type="GeneID" id="857150"/>
<dbReference type="InterPro" id="IPR037685">
    <property type="entry name" value="RBP11"/>
</dbReference>
<dbReference type="InterPro" id="IPR036603">
    <property type="entry name" value="RBP11-like"/>
</dbReference>
<feature type="domain" description="DNA-directed RNA polymerase RBP11-like dimerisation" evidence="6">
    <location>
        <begin position="31"/>
        <end position="100"/>
    </location>
</feature>
<geneLocation type="nucleomorph" evidence="7"/>
<dbReference type="GO" id="GO:0006366">
    <property type="term" value="P:transcription by RNA polymerase II"/>
    <property type="evidence" value="ECO:0007669"/>
    <property type="project" value="InterPro"/>
</dbReference>
<keyword evidence="3" id="KW-0804">Transcription</keyword>
<dbReference type="GO" id="GO:0003899">
    <property type="term" value="F:DNA-directed RNA polymerase activity"/>
    <property type="evidence" value="ECO:0007669"/>
    <property type="project" value="InterPro"/>
</dbReference>
<dbReference type="InterPro" id="IPR009025">
    <property type="entry name" value="RBP11-like_dimer"/>
</dbReference>
<dbReference type="EMBL" id="AF083031">
    <property type="protein sequence ID" value="AAK39677.1"/>
    <property type="molecule type" value="Genomic_DNA"/>
</dbReference>
<proteinExistence type="inferred from homology"/>
<evidence type="ECO:0000256" key="5">
    <source>
        <dbReference type="ARBA" id="ARBA00025751"/>
    </source>
</evidence>
<dbReference type="CDD" id="cd06926">
    <property type="entry name" value="RNAP_II_RPB11"/>
    <property type="match status" value="1"/>
</dbReference>
<keyword evidence="4" id="KW-0539">Nucleus</keyword>
<evidence type="ECO:0000259" key="6">
    <source>
        <dbReference type="Pfam" id="PF13656"/>
    </source>
</evidence>
<dbReference type="PANTHER" id="PTHR13946">
    <property type="entry name" value="DNA-DIRECTED RNA POLYMERASE I,II,III"/>
    <property type="match status" value="1"/>
</dbReference>
<sequence length="108" mass="12666">MQNYTSSFDEVPSTSEKIKILNFSNNKNTKEFLFENEDATMGEILVYKLENHKNVLFCGYKKLHPLDNNIFLKIKTNSFTDPVLELEWAIKEIYVDLSYIQTNLEFSS</sequence>
<accession>Q98SA6</accession>
<dbReference type="Pfam" id="PF13656">
    <property type="entry name" value="RNA_pol_L_2"/>
    <property type="match status" value="1"/>
</dbReference>